<dbReference type="Proteomes" id="UP000199308">
    <property type="component" value="Unassembled WGS sequence"/>
</dbReference>
<organism evidence="2 3">
    <name type="scientific">Thalassotalea agarivorans</name>
    <name type="common">Thalassomonas agarivorans</name>
    <dbReference type="NCBI Taxonomy" id="349064"/>
    <lineage>
        <taxon>Bacteria</taxon>
        <taxon>Pseudomonadati</taxon>
        <taxon>Pseudomonadota</taxon>
        <taxon>Gammaproteobacteria</taxon>
        <taxon>Alteromonadales</taxon>
        <taxon>Colwelliaceae</taxon>
        <taxon>Thalassotalea</taxon>
    </lineage>
</organism>
<dbReference type="AlphaFoldDB" id="A0A1I0HH32"/>
<dbReference type="STRING" id="349064.SAMN05660429_02803"/>
<protein>
    <submittedName>
        <fullName evidence="2">Uncharacterized protein</fullName>
    </submittedName>
</protein>
<keyword evidence="1" id="KW-0472">Membrane</keyword>
<feature type="transmembrane region" description="Helical" evidence="1">
    <location>
        <begin position="25"/>
        <end position="43"/>
    </location>
</feature>
<keyword evidence="1" id="KW-1133">Transmembrane helix</keyword>
<dbReference type="EMBL" id="FOHK01000016">
    <property type="protein sequence ID" value="SET83000.1"/>
    <property type="molecule type" value="Genomic_DNA"/>
</dbReference>
<dbReference type="RefSeq" id="WP_093331807.1">
    <property type="nucleotide sequence ID" value="NZ_AP027363.1"/>
</dbReference>
<evidence type="ECO:0000256" key="1">
    <source>
        <dbReference type="SAM" id="Phobius"/>
    </source>
</evidence>
<accession>A0A1I0HH32</accession>
<gene>
    <name evidence="2" type="ORF">SAMN05660429_02803</name>
</gene>
<evidence type="ECO:0000313" key="3">
    <source>
        <dbReference type="Proteomes" id="UP000199308"/>
    </source>
</evidence>
<reference evidence="2 3" key="1">
    <citation type="submission" date="2016-10" db="EMBL/GenBank/DDBJ databases">
        <authorList>
            <person name="de Groot N.N."/>
        </authorList>
    </citation>
    <scope>NUCLEOTIDE SEQUENCE [LARGE SCALE GENOMIC DNA]</scope>
    <source>
        <strain evidence="2 3">DSM 19706</strain>
    </source>
</reference>
<keyword evidence="1" id="KW-0812">Transmembrane</keyword>
<proteinExistence type="predicted"/>
<keyword evidence="3" id="KW-1185">Reference proteome</keyword>
<name>A0A1I0HH32_THASX</name>
<evidence type="ECO:0000313" key="2">
    <source>
        <dbReference type="EMBL" id="SET83000.1"/>
    </source>
</evidence>
<sequence>MGLKKLKSLFTRAQWSVLSHLKQKALSTFYVILSVLILGVFIANSDDLLLKRKYILEFEEENCIGEVCSVDYTIENLENNVECFTIVLVDRLIGFGKGHTGDFVFIHKELTLKLSPNEKFGDSVTFTKKVNASWFEILVYAAEC</sequence>